<protein>
    <submittedName>
        <fullName evidence="2">Glycosyltransferase involved in cell wall bisynthesis</fullName>
    </submittedName>
</protein>
<evidence type="ECO:0000256" key="1">
    <source>
        <dbReference type="ARBA" id="ARBA00022679"/>
    </source>
</evidence>
<dbReference type="GO" id="GO:0009103">
    <property type="term" value="P:lipopolysaccharide biosynthetic process"/>
    <property type="evidence" value="ECO:0007669"/>
    <property type="project" value="TreeGrafter"/>
</dbReference>
<sequence>MKVLIVHYGDVDDFPPVKSLINAVLELGHKVTVGCCDRNGYILELGKSKDIRLIDFGRYHEKTGIINHVVKPFRLRQWIEAAVSEADLTWSTTFWTGILFRKAFSASSRHVMQLMELQENSEWYNLKRLYLGDSIRGTIGECARRSWKVVVPEYNRAHIVKAWWNLEETPTVLPNKPYFPHNSAADRILPEKISSEVQEKIDFVRFQKKKIVLYQGVFWAERNLNVLAEAIEQLGDEYVLCIMGRDNAERQRLCRDHPGIVYLGYISAPCHLEITKYAHIGVLTYYPQKSQELNALYCAPNKLFEYAYCQIPMIGNDIPGLSYPFEKYGIGKCSRRHNAKDICDTIRAIEEHYDEMKRNCMEYYNSVDFKAAVADILQA</sequence>
<dbReference type="PANTHER" id="PTHR46401:SF2">
    <property type="entry name" value="GLYCOSYLTRANSFERASE WBBK-RELATED"/>
    <property type="match status" value="1"/>
</dbReference>
<dbReference type="SUPFAM" id="SSF53756">
    <property type="entry name" value="UDP-Glycosyltransferase/glycogen phosphorylase"/>
    <property type="match status" value="1"/>
</dbReference>
<evidence type="ECO:0000313" key="3">
    <source>
        <dbReference type="Proteomes" id="UP000199820"/>
    </source>
</evidence>
<dbReference type="Gene3D" id="3.40.50.2000">
    <property type="entry name" value="Glycogen Phosphorylase B"/>
    <property type="match status" value="1"/>
</dbReference>
<keyword evidence="3" id="KW-1185">Reference proteome</keyword>
<dbReference type="AlphaFoldDB" id="A0A1I0FLA9"/>
<reference evidence="2 3" key="1">
    <citation type="submission" date="2016-10" db="EMBL/GenBank/DDBJ databases">
        <authorList>
            <person name="de Groot N.N."/>
        </authorList>
    </citation>
    <scope>NUCLEOTIDE SEQUENCE [LARGE SCALE GENOMIC DNA]</scope>
    <source>
        <strain evidence="2 3">KH1P1</strain>
    </source>
</reference>
<proteinExistence type="predicted"/>
<organism evidence="2 3">
    <name type="scientific">[Clostridium] aminophilum</name>
    <dbReference type="NCBI Taxonomy" id="1526"/>
    <lineage>
        <taxon>Bacteria</taxon>
        <taxon>Bacillati</taxon>
        <taxon>Bacillota</taxon>
        <taxon>Clostridia</taxon>
        <taxon>Lachnospirales</taxon>
        <taxon>Lachnospiraceae</taxon>
    </lineage>
</organism>
<dbReference type="EMBL" id="FOIL01000026">
    <property type="protein sequence ID" value="SET58884.1"/>
    <property type="molecule type" value="Genomic_DNA"/>
</dbReference>
<dbReference type="OrthoDB" id="9813214at2"/>
<evidence type="ECO:0000313" key="2">
    <source>
        <dbReference type="EMBL" id="SET58884.1"/>
    </source>
</evidence>
<dbReference type="Pfam" id="PF13692">
    <property type="entry name" value="Glyco_trans_1_4"/>
    <property type="match status" value="1"/>
</dbReference>
<dbReference type="PANTHER" id="PTHR46401">
    <property type="entry name" value="GLYCOSYLTRANSFERASE WBBK-RELATED"/>
    <property type="match status" value="1"/>
</dbReference>
<dbReference type="RefSeq" id="WP_083378842.1">
    <property type="nucleotide sequence ID" value="NZ_FOIL01000026.1"/>
</dbReference>
<dbReference type="Proteomes" id="UP000199820">
    <property type="component" value="Unassembled WGS sequence"/>
</dbReference>
<name>A0A1I0FLA9_9FIRM</name>
<keyword evidence="1 2" id="KW-0808">Transferase</keyword>
<accession>A0A1I0FLA9</accession>
<dbReference type="GO" id="GO:0016757">
    <property type="term" value="F:glycosyltransferase activity"/>
    <property type="evidence" value="ECO:0007669"/>
    <property type="project" value="TreeGrafter"/>
</dbReference>
<gene>
    <name evidence="2" type="ORF">SAMN04487771_102635</name>
</gene>